<reference evidence="1 2" key="1">
    <citation type="submission" date="2019-02" db="EMBL/GenBank/DDBJ databases">
        <title>Genome sequencing of the rare red list fungi Dentipellis fragilis.</title>
        <authorList>
            <person name="Buettner E."/>
            <person name="Kellner H."/>
        </authorList>
    </citation>
    <scope>NUCLEOTIDE SEQUENCE [LARGE SCALE GENOMIC DNA]</scope>
    <source>
        <strain evidence="1 2">DSM 105465</strain>
    </source>
</reference>
<accession>A0A4Y9XW30</accession>
<proteinExistence type="predicted"/>
<evidence type="ECO:0000313" key="2">
    <source>
        <dbReference type="Proteomes" id="UP000298327"/>
    </source>
</evidence>
<keyword evidence="2" id="KW-1185">Reference proteome</keyword>
<dbReference type="OrthoDB" id="3232644at2759"/>
<organism evidence="1 2">
    <name type="scientific">Dentipellis fragilis</name>
    <dbReference type="NCBI Taxonomy" id="205917"/>
    <lineage>
        <taxon>Eukaryota</taxon>
        <taxon>Fungi</taxon>
        <taxon>Dikarya</taxon>
        <taxon>Basidiomycota</taxon>
        <taxon>Agaricomycotina</taxon>
        <taxon>Agaricomycetes</taxon>
        <taxon>Russulales</taxon>
        <taxon>Hericiaceae</taxon>
        <taxon>Dentipellis</taxon>
    </lineage>
</organism>
<protein>
    <submittedName>
        <fullName evidence="1">Uncharacterized protein</fullName>
    </submittedName>
</protein>
<dbReference type="Proteomes" id="UP000298327">
    <property type="component" value="Unassembled WGS sequence"/>
</dbReference>
<dbReference type="EMBL" id="SEOQ01001125">
    <property type="protein sequence ID" value="TFY53633.1"/>
    <property type="molecule type" value="Genomic_DNA"/>
</dbReference>
<gene>
    <name evidence="1" type="ORF">EVG20_g10025</name>
</gene>
<sequence length="412" mass="46713">MESPPNTAFQRSPPEIWLSIFEQATFVPHAFDTGPSDPFDVPGTPIAIDPSTQVMLQSVLPTKWSLTLVCRYWNDLATPLLYQAVVIRDDHSLQSLRDTLTKRNKRMSPAGSPTDGLRVRRLDFFQWSPSSADILVDVFQHLPDLEIYIHPHNSPKAKSCVQALIANCAPSLRKCILSPQSSLSLSEYEQFITRCPNISYIFKAYPLWEDSPMSPTLPDSLTFLSIDRPLTQSRAIPSLQHVYIWVAWSSTPQSNQIEAFFGTQGPYIRTIEFHMTSTDVWTILSLYFECCTRYCPNLVHIVLIMDYCEYGLAHAPTLSIPATVTHLGLYMGWDELASDLAVHLSVVRILFKSQNPVPGVIRRLRALTEHERKDLQEDLGLRAEFASIAARCRLEDADGNELFPYRQDLDVK</sequence>
<evidence type="ECO:0000313" key="1">
    <source>
        <dbReference type="EMBL" id="TFY53633.1"/>
    </source>
</evidence>
<comment type="caution">
    <text evidence="1">The sequence shown here is derived from an EMBL/GenBank/DDBJ whole genome shotgun (WGS) entry which is preliminary data.</text>
</comment>
<dbReference type="AlphaFoldDB" id="A0A4Y9XW30"/>
<name>A0A4Y9XW30_9AGAM</name>